<dbReference type="AlphaFoldDB" id="A0AA50DC71"/>
<gene>
    <name evidence="1" type="ORF">Q9313_28050</name>
</gene>
<protein>
    <submittedName>
        <fullName evidence="1">Uncharacterized protein</fullName>
    </submittedName>
</protein>
<dbReference type="EMBL" id="CP132308">
    <property type="protein sequence ID" value="WLS01241.1"/>
    <property type="molecule type" value="Genomic_DNA"/>
</dbReference>
<dbReference type="RefSeq" id="WP_226923734.1">
    <property type="nucleotide sequence ID" value="NZ_CP132308.1"/>
</dbReference>
<evidence type="ECO:0000313" key="2">
    <source>
        <dbReference type="Proteomes" id="UP001234585"/>
    </source>
</evidence>
<sequence length="123" mass="13537">MRQLGAILTAITLATLGTASEAQERQPFHVAEFPDNRIISLAILMSEASADLQFDYDVEVELTEHDPDGQTIFADDGHHLVRVRCTAPRAVKVGSILYKLGTPAVADDWKGDLWKTLCFQPVS</sequence>
<geneLocation type="plasmid" evidence="1 2">
    <name>unnamed6</name>
</geneLocation>
<accession>A0AA50DC71</accession>
<proteinExistence type="predicted"/>
<dbReference type="Proteomes" id="UP001234585">
    <property type="component" value="Plasmid unnamed6"/>
</dbReference>
<reference evidence="1 2" key="1">
    <citation type="submission" date="2023-08" db="EMBL/GenBank/DDBJ databases">
        <title>Pathogen: clinical or host-associated sample.</title>
        <authorList>
            <person name="Hergert J."/>
            <person name="Casey R."/>
            <person name="Wagner J."/>
            <person name="Young E.L."/>
            <person name="Oakeson K.F."/>
        </authorList>
    </citation>
    <scope>NUCLEOTIDE SEQUENCE [LARGE SCALE GENOMIC DNA]</scope>
    <source>
        <strain evidence="1 2">1760953</strain>
        <plasmid evidence="1 2">unnamed6</plasmid>
    </source>
</reference>
<name>A0AA50DC71_9HYPH</name>
<organism evidence="1 2">
    <name type="scientific">Shinella sumterensis</name>
    <dbReference type="NCBI Taxonomy" id="1967501"/>
    <lineage>
        <taxon>Bacteria</taxon>
        <taxon>Pseudomonadati</taxon>
        <taxon>Pseudomonadota</taxon>
        <taxon>Alphaproteobacteria</taxon>
        <taxon>Hyphomicrobiales</taxon>
        <taxon>Rhizobiaceae</taxon>
        <taxon>Shinella</taxon>
    </lineage>
</organism>
<evidence type="ECO:0000313" key="1">
    <source>
        <dbReference type="EMBL" id="WLS01241.1"/>
    </source>
</evidence>
<keyword evidence="1" id="KW-0614">Plasmid</keyword>
<keyword evidence="2" id="KW-1185">Reference proteome</keyword>